<proteinExistence type="inferred from homology"/>
<evidence type="ECO:0008006" key="5">
    <source>
        <dbReference type="Google" id="ProtNLM"/>
    </source>
</evidence>
<evidence type="ECO:0000256" key="2">
    <source>
        <dbReference type="ARBA" id="ARBA00023002"/>
    </source>
</evidence>
<keyword evidence="2" id="KW-0560">Oxidoreductase</keyword>
<dbReference type="RefSeq" id="WP_062957943.1">
    <property type="nucleotide sequence ID" value="NZ_JPWB01000012.1"/>
</dbReference>
<dbReference type="PRINTS" id="PR00081">
    <property type="entry name" value="GDHRDH"/>
</dbReference>
<dbReference type="EMBL" id="JPWB01000012">
    <property type="protein sequence ID" value="RCK19200.1"/>
    <property type="molecule type" value="Genomic_DNA"/>
</dbReference>
<comment type="caution">
    <text evidence="3">The sequence shown here is derived from an EMBL/GenBank/DDBJ whole genome shotgun (WGS) entry which is preliminary data.</text>
</comment>
<dbReference type="InterPro" id="IPR002347">
    <property type="entry name" value="SDR_fam"/>
</dbReference>
<dbReference type="InterPro" id="IPR036291">
    <property type="entry name" value="NAD(P)-bd_dom_sf"/>
</dbReference>
<dbReference type="AlphaFoldDB" id="A0A367V4I7"/>
<dbReference type="InterPro" id="IPR051122">
    <property type="entry name" value="SDR_DHRS6-like"/>
</dbReference>
<evidence type="ECO:0000256" key="1">
    <source>
        <dbReference type="ARBA" id="ARBA00006484"/>
    </source>
</evidence>
<sequence length="228" mass="24483">MNILSKTCLVIGADSSVGRALVEHYVLAGYQVIGTTRRLADPTSENHLYVDLENAGSVKALADKVETIDVLIFCIGALPGKDLQHYSDEDLQEVFHANVIIVIKALRHLQSYLNAHGAVLFIGSIAGSAGSYDEAYSASKAALVGLTKSLAKKSQNGVRFNCIAPGLIEGSTMFEGFAEGEIEKHVQQTPVGKLIALEDLVKICFDISQPHWASLNGQVIDINGGRYV</sequence>
<reference evidence="3 4" key="1">
    <citation type="submission" date="2014-07" db="EMBL/GenBank/DDBJ databases">
        <title>Draft genome sequence of Thalassospira profundimaris R8-17.</title>
        <authorList>
            <person name="Lai Q."/>
            <person name="Shao Z."/>
        </authorList>
    </citation>
    <scope>NUCLEOTIDE SEQUENCE [LARGE SCALE GENOMIC DNA]</scope>
    <source>
        <strain evidence="3 4">R8-17</strain>
    </source>
</reference>
<protein>
    <recommendedName>
        <fullName evidence="5">Short-chain dehydrogenase</fullName>
    </recommendedName>
</protein>
<accession>A0A367V4I7</accession>
<dbReference type="PANTHER" id="PTHR43477:SF1">
    <property type="entry name" value="DIHYDROANTICAPSIN 7-DEHYDROGENASE"/>
    <property type="match status" value="1"/>
</dbReference>
<evidence type="ECO:0000313" key="3">
    <source>
        <dbReference type="EMBL" id="RCK19200.1"/>
    </source>
</evidence>
<dbReference type="PANTHER" id="PTHR43477">
    <property type="entry name" value="DIHYDROANTICAPSIN 7-DEHYDROGENASE"/>
    <property type="match status" value="1"/>
</dbReference>
<name>A0A367V4I7_9PROT</name>
<dbReference type="GO" id="GO:0016491">
    <property type="term" value="F:oxidoreductase activity"/>
    <property type="evidence" value="ECO:0007669"/>
    <property type="project" value="UniProtKB-KW"/>
</dbReference>
<dbReference type="PRINTS" id="PR00080">
    <property type="entry name" value="SDRFAMILY"/>
</dbReference>
<organism evidence="3 4">
    <name type="scientific">Thalassospira profundimaris</name>
    <dbReference type="NCBI Taxonomy" id="502049"/>
    <lineage>
        <taxon>Bacteria</taxon>
        <taxon>Pseudomonadati</taxon>
        <taxon>Pseudomonadota</taxon>
        <taxon>Alphaproteobacteria</taxon>
        <taxon>Rhodospirillales</taxon>
        <taxon>Thalassospiraceae</taxon>
        <taxon>Thalassospira</taxon>
    </lineage>
</organism>
<comment type="similarity">
    <text evidence="1">Belongs to the short-chain dehydrogenases/reductases (SDR) family.</text>
</comment>
<dbReference type="Gene3D" id="3.40.50.720">
    <property type="entry name" value="NAD(P)-binding Rossmann-like Domain"/>
    <property type="match status" value="1"/>
</dbReference>
<dbReference type="CDD" id="cd05233">
    <property type="entry name" value="SDR_c"/>
    <property type="match status" value="1"/>
</dbReference>
<dbReference type="SUPFAM" id="SSF51735">
    <property type="entry name" value="NAD(P)-binding Rossmann-fold domains"/>
    <property type="match status" value="1"/>
</dbReference>
<dbReference type="Pfam" id="PF13561">
    <property type="entry name" value="adh_short_C2"/>
    <property type="match status" value="1"/>
</dbReference>
<dbReference type="Proteomes" id="UP000253061">
    <property type="component" value="Unassembled WGS sequence"/>
</dbReference>
<evidence type="ECO:0000313" key="4">
    <source>
        <dbReference type="Proteomes" id="UP000253061"/>
    </source>
</evidence>
<gene>
    <name evidence="3" type="ORF">TH6_19925</name>
</gene>